<protein>
    <submittedName>
        <fullName evidence="1">Uncharacterized protein</fullName>
    </submittedName>
</protein>
<dbReference type="AlphaFoldDB" id="X0Y0M7"/>
<gene>
    <name evidence="1" type="ORF">S01H1_80661</name>
</gene>
<sequence length="75" mass="7896">MVNGVDHNLERGVEVGSQIPFIALVVPVSCLGETCFFDKASNPNVSGTRPLIFVVTGLKTPERPGLTVVTVSVGE</sequence>
<dbReference type="EMBL" id="BARS01054491">
    <property type="protein sequence ID" value="GAG49245.1"/>
    <property type="molecule type" value="Genomic_DNA"/>
</dbReference>
<name>X0Y0M7_9ZZZZ</name>
<organism evidence="1">
    <name type="scientific">marine sediment metagenome</name>
    <dbReference type="NCBI Taxonomy" id="412755"/>
    <lineage>
        <taxon>unclassified sequences</taxon>
        <taxon>metagenomes</taxon>
        <taxon>ecological metagenomes</taxon>
    </lineage>
</organism>
<reference evidence="1" key="1">
    <citation type="journal article" date="2014" name="Front. Microbiol.">
        <title>High frequency of phylogenetically diverse reductive dehalogenase-homologous genes in deep subseafloor sedimentary metagenomes.</title>
        <authorList>
            <person name="Kawai M."/>
            <person name="Futagami T."/>
            <person name="Toyoda A."/>
            <person name="Takaki Y."/>
            <person name="Nishi S."/>
            <person name="Hori S."/>
            <person name="Arai W."/>
            <person name="Tsubouchi T."/>
            <person name="Morono Y."/>
            <person name="Uchiyama I."/>
            <person name="Ito T."/>
            <person name="Fujiyama A."/>
            <person name="Inagaki F."/>
            <person name="Takami H."/>
        </authorList>
    </citation>
    <scope>NUCLEOTIDE SEQUENCE</scope>
    <source>
        <strain evidence="1">Expedition CK06-06</strain>
    </source>
</reference>
<comment type="caution">
    <text evidence="1">The sequence shown here is derived from an EMBL/GenBank/DDBJ whole genome shotgun (WGS) entry which is preliminary data.</text>
</comment>
<evidence type="ECO:0000313" key="1">
    <source>
        <dbReference type="EMBL" id="GAG49245.1"/>
    </source>
</evidence>
<proteinExistence type="predicted"/>
<accession>X0Y0M7</accession>
<feature type="non-terminal residue" evidence="1">
    <location>
        <position position="75"/>
    </location>
</feature>